<dbReference type="SUPFAM" id="SSF101262">
    <property type="entry name" value="Methenyltetrahydrofolate cyclohydrolase-like"/>
    <property type="match status" value="1"/>
</dbReference>
<feature type="coiled-coil region" evidence="1">
    <location>
        <begin position="54"/>
        <end position="81"/>
    </location>
</feature>
<dbReference type="GO" id="GO:0016740">
    <property type="term" value="F:transferase activity"/>
    <property type="evidence" value="ECO:0007669"/>
    <property type="project" value="UniProtKB-KW"/>
</dbReference>
<keyword evidence="4" id="KW-1185">Reference proteome</keyword>
<sequence>MSESLMQQPLGAILDALASRAPTPGGGSVAALTGAMAAGLVSMVCELTIGKPQFAEVEGELRAIHAQAEQLRAELQRLADEDIAVFNRLAAAYKLPRTTEADAATRKAAIQQITRLAAEVPLRTAQAAAALLPLCTTLANNCARLVVSDVGVAVLLVRATVQSAALNVEINLAALEDQVFVRQTRAQLQDLLIGLGDEVDGIVTIVRGRMAA</sequence>
<keyword evidence="3" id="KW-0808">Transferase</keyword>
<dbReference type="STRING" id="1707952.A6A03_03005"/>
<dbReference type="OrthoDB" id="7959174at2"/>
<evidence type="ECO:0000259" key="2">
    <source>
        <dbReference type="Pfam" id="PF04961"/>
    </source>
</evidence>
<evidence type="ECO:0000313" key="3">
    <source>
        <dbReference type="EMBL" id="OAN44131.1"/>
    </source>
</evidence>
<keyword evidence="1" id="KW-0175">Coiled coil</keyword>
<dbReference type="InterPro" id="IPR036178">
    <property type="entry name" value="Formintransfe-cycloase-like_sf"/>
</dbReference>
<dbReference type="Pfam" id="PF04961">
    <property type="entry name" value="FTCD_C"/>
    <property type="match status" value="1"/>
</dbReference>
<dbReference type="RefSeq" id="WP_066789635.1">
    <property type="nucleotide sequence ID" value="NZ_LWQS01000071.1"/>
</dbReference>
<feature type="domain" description="Cyclodeaminase/cyclohydrolase" evidence="2">
    <location>
        <begin position="11"/>
        <end position="189"/>
    </location>
</feature>
<dbReference type="Proteomes" id="UP000078287">
    <property type="component" value="Unassembled WGS sequence"/>
</dbReference>
<evidence type="ECO:0000313" key="4">
    <source>
        <dbReference type="Proteomes" id="UP000078287"/>
    </source>
</evidence>
<evidence type="ECO:0000256" key="1">
    <source>
        <dbReference type="SAM" id="Coils"/>
    </source>
</evidence>
<protein>
    <submittedName>
        <fullName evidence="3">Formiminotransferase-cyclodeaminase</fullName>
    </submittedName>
</protein>
<dbReference type="AlphaFoldDB" id="A0A178M5V2"/>
<gene>
    <name evidence="3" type="ORF">A6A03_03005</name>
</gene>
<dbReference type="InterPro" id="IPR007044">
    <property type="entry name" value="Cyclodeamin/CycHdrlase"/>
</dbReference>
<accession>A0A178M5V2</accession>
<organism evidence="3 4">
    <name type="scientific">Chloroflexus islandicus</name>
    <dbReference type="NCBI Taxonomy" id="1707952"/>
    <lineage>
        <taxon>Bacteria</taxon>
        <taxon>Bacillati</taxon>
        <taxon>Chloroflexota</taxon>
        <taxon>Chloroflexia</taxon>
        <taxon>Chloroflexales</taxon>
        <taxon>Chloroflexineae</taxon>
        <taxon>Chloroflexaceae</taxon>
        <taxon>Chloroflexus</taxon>
    </lineage>
</organism>
<proteinExistence type="predicted"/>
<dbReference type="EMBL" id="LWQS01000071">
    <property type="protein sequence ID" value="OAN44131.1"/>
    <property type="molecule type" value="Genomic_DNA"/>
</dbReference>
<reference evidence="3 4" key="1">
    <citation type="submission" date="2016-04" db="EMBL/GenBank/DDBJ databases">
        <title>Chloroflexus islandicus sp. nov., a thermophilic filamentous anoxygenic phototrophic bacterium from geyser Strokkur (Iceland).</title>
        <authorList>
            <person name="Gaisin V.A."/>
            <person name="Kalashnikov A.M."/>
            <person name="Sukhacheva M.V."/>
            <person name="Grouzdev D.S."/>
            <person name="Ivanov T.M."/>
            <person name="Kuznetsov B."/>
            <person name="Gorlenko V.M."/>
        </authorList>
    </citation>
    <scope>NUCLEOTIDE SEQUENCE [LARGE SCALE GENOMIC DNA]</scope>
    <source>
        <strain evidence="4">isl-2</strain>
    </source>
</reference>
<name>A0A178M5V2_9CHLR</name>
<comment type="caution">
    <text evidence="3">The sequence shown here is derived from an EMBL/GenBank/DDBJ whole genome shotgun (WGS) entry which is preliminary data.</text>
</comment>
<dbReference type="Gene3D" id="1.20.120.680">
    <property type="entry name" value="Formiminotetrahydrofolate cyclodeaminase monomer, up-and-down helical bundle"/>
    <property type="match status" value="1"/>
</dbReference>